<keyword evidence="3" id="KW-1185">Reference proteome</keyword>
<dbReference type="Pfam" id="PF00583">
    <property type="entry name" value="Acetyltransf_1"/>
    <property type="match status" value="1"/>
</dbReference>
<organism evidence="2 3">
    <name type="scientific">Photorhabdus australis subsp. thailandensis</name>
    <dbReference type="NCBI Taxonomy" id="2805096"/>
    <lineage>
        <taxon>Bacteria</taxon>
        <taxon>Pseudomonadati</taxon>
        <taxon>Pseudomonadota</taxon>
        <taxon>Gammaproteobacteria</taxon>
        <taxon>Enterobacterales</taxon>
        <taxon>Morganellaceae</taxon>
        <taxon>Photorhabdus</taxon>
    </lineage>
</organism>
<protein>
    <recommendedName>
        <fullName evidence="1">N-acetyltransferase domain-containing protein</fullName>
    </recommendedName>
</protein>
<dbReference type="SUPFAM" id="SSF55729">
    <property type="entry name" value="Acyl-CoA N-acyltransferases (Nat)"/>
    <property type="match status" value="1"/>
</dbReference>
<feature type="domain" description="N-acetyltransferase" evidence="1">
    <location>
        <begin position="124"/>
        <end position="258"/>
    </location>
</feature>
<dbReference type="InterPro" id="IPR000182">
    <property type="entry name" value="GNAT_dom"/>
</dbReference>
<dbReference type="PANTHER" id="PTHR42791:SF1">
    <property type="entry name" value="N-ACETYLTRANSFERASE DOMAIN-CONTAINING PROTEIN"/>
    <property type="match status" value="1"/>
</dbReference>
<dbReference type="AlphaFoldDB" id="A0A1C0U300"/>
<dbReference type="InterPro" id="IPR016181">
    <property type="entry name" value="Acyl_CoA_acyltransferase"/>
</dbReference>
<accession>A0A1C0U300</accession>
<dbReference type="InterPro" id="IPR052523">
    <property type="entry name" value="Trichothecene_AcTrans"/>
</dbReference>
<evidence type="ECO:0000313" key="2">
    <source>
        <dbReference type="EMBL" id="OCQ52309.1"/>
    </source>
</evidence>
<dbReference type="Proteomes" id="UP000093476">
    <property type="component" value="Unassembled WGS sequence"/>
</dbReference>
<dbReference type="PANTHER" id="PTHR42791">
    <property type="entry name" value="GNAT FAMILY ACETYLTRANSFERASE"/>
    <property type="match status" value="1"/>
</dbReference>
<dbReference type="GO" id="GO:0016747">
    <property type="term" value="F:acyltransferase activity, transferring groups other than amino-acyl groups"/>
    <property type="evidence" value="ECO:0007669"/>
    <property type="project" value="InterPro"/>
</dbReference>
<dbReference type="EMBL" id="LOMY01000087">
    <property type="protein sequence ID" value="OCQ52309.1"/>
    <property type="molecule type" value="Genomic_DNA"/>
</dbReference>
<evidence type="ECO:0000313" key="3">
    <source>
        <dbReference type="Proteomes" id="UP000093476"/>
    </source>
</evidence>
<reference evidence="2 3" key="1">
    <citation type="submission" date="2015-12" db="EMBL/GenBank/DDBJ databases">
        <title>Genome comparisons provide insights into the role of secondary metabolites in the pathogenic phase of the Photorhabdus life cycle.</title>
        <authorList>
            <person name="Tobias N.J."/>
            <person name="Mishra B."/>
            <person name="Gupta D.K."/>
            <person name="Thines M."/>
            <person name="Stinear T.P."/>
            <person name="Bode H.B."/>
        </authorList>
    </citation>
    <scope>NUCLEOTIDE SEQUENCE [LARGE SCALE GENOMIC DNA]</scope>
    <source>
        <strain evidence="2 3">PB68.1</strain>
    </source>
</reference>
<dbReference type="Gene3D" id="3.40.630.30">
    <property type="match status" value="1"/>
</dbReference>
<dbReference type="CDD" id="cd04301">
    <property type="entry name" value="NAT_SF"/>
    <property type="match status" value="1"/>
</dbReference>
<dbReference type="PATRIC" id="fig|286156.4.peg.2695"/>
<dbReference type="STRING" id="286156.Ppb6_02382"/>
<proteinExistence type="predicted"/>
<sequence length="258" mass="29200">MGDYMNNKHLPSVSSYHQMENYFFSSISQLSQHINEHVRVYVTGIEADIFNFLLVTKGCVDVSDFLRSGIKFLEHTGLPFGVVFVEYEDQRVQQDIQQANFVNGGVTTAMQLNLSEWHNKPVNHDIRCVDIVLQDWSIPLESAFASEEYNVTRQYLERHQAAVEAGKQLKHYALYVDGSPVCSLTLSILDNMARLDDIGTVVEVQGRGYATALIEYALNEARINGAVVCYLEASADGVSLYKRLGFAPLFDYQSFYRD</sequence>
<evidence type="ECO:0000259" key="1">
    <source>
        <dbReference type="PROSITE" id="PS51186"/>
    </source>
</evidence>
<name>A0A1C0U300_9GAMM</name>
<gene>
    <name evidence="2" type="ORF">Ppb6_02382</name>
</gene>
<dbReference type="PROSITE" id="PS51186">
    <property type="entry name" value="GNAT"/>
    <property type="match status" value="1"/>
</dbReference>
<comment type="caution">
    <text evidence="2">The sequence shown here is derived from an EMBL/GenBank/DDBJ whole genome shotgun (WGS) entry which is preliminary data.</text>
</comment>